<sequence>MSLPLSRPRARGFTLIELLVVIAIIAILIGLLLPAVQKVREAASRMKCQNNLKQMGLALHAYHDATNALPPGCEAAVYPKPNPAGNTTTIMGTSWLVYILPQIEQGNLFSKYNFAEAYNSTANGLLAANAVSTYFCPSGPDSKRYLDPNGNLTTAVTTHYYGIMGPGVSQAVNPASFTYNGATISFPFGGGGANGAYSTVGMLSQFQSPSGSVTTNRLVKLTDVNDGTSNTLMVGEISVNMPGNLTYHQYRSWTRGNNGGSGSCKNMTNAINSTVYNGSNNFNDISFGSQHTGGANFAFGDGSVRFINQNADINLLRALATIASGEVASLN</sequence>
<dbReference type="RefSeq" id="WP_261185849.1">
    <property type="nucleotide sequence ID" value="NZ_JAXBLV010000189.1"/>
</dbReference>
<dbReference type="InterPro" id="IPR012902">
    <property type="entry name" value="N_methyl_site"/>
</dbReference>
<reference evidence="4" key="1">
    <citation type="journal article" date="2023" name="Mar. Drugs">
        <title>Gemmata algarum, a Novel Planctomycete Isolated from an Algal Mat, Displays Antimicrobial Activity.</title>
        <authorList>
            <person name="Kumar G."/>
            <person name="Kallscheuer N."/>
            <person name="Kashif M."/>
            <person name="Ahamad S."/>
            <person name="Jagadeeshwari U."/>
            <person name="Pannikurungottu S."/>
            <person name="Haufschild T."/>
            <person name="Kabuu M."/>
            <person name="Sasikala C."/>
            <person name="Jogler C."/>
            <person name="Ramana C."/>
        </authorList>
    </citation>
    <scope>NUCLEOTIDE SEQUENCE [LARGE SCALE GENOMIC DNA]</scope>
    <source>
        <strain evidence="4">JC673</strain>
    </source>
</reference>
<keyword evidence="1" id="KW-1133">Transmembrane helix</keyword>
<dbReference type="PANTHER" id="PTHR30093">
    <property type="entry name" value="GENERAL SECRETION PATHWAY PROTEIN G"/>
    <property type="match status" value="1"/>
</dbReference>
<feature type="transmembrane region" description="Helical" evidence="1">
    <location>
        <begin position="12"/>
        <end position="36"/>
    </location>
</feature>
<name>A0ABU5F3A5_9BACT</name>
<dbReference type="PANTHER" id="PTHR30093:SF2">
    <property type="entry name" value="TYPE II SECRETION SYSTEM PROTEIN H"/>
    <property type="match status" value="1"/>
</dbReference>
<dbReference type="NCBIfam" id="TIGR02532">
    <property type="entry name" value="IV_pilin_GFxxxE"/>
    <property type="match status" value="1"/>
</dbReference>
<protein>
    <submittedName>
        <fullName evidence="3">DUF1559 domain-containing protein</fullName>
    </submittedName>
</protein>
<gene>
    <name evidence="3" type="ORF">R5W23_002489</name>
</gene>
<dbReference type="Pfam" id="PF07963">
    <property type="entry name" value="N_methyl"/>
    <property type="match status" value="1"/>
</dbReference>
<keyword evidence="1" id="KW-0812">Transmembrane</keyword>
<dbReference type="Gene3D" id="3.30.700.10">
    <property type="entry name" value="Glycoprotein, Type 4 Pilin"/>
    <property type="match status" value="1"/>
</dbReference>
<keyword evidence="1" id="KW-0472">Membrane</keyword>
<dbReference type="Proteomes" id="UP001272242">
    <property type="component" value="Unassembled WGS sequence"/>
</dbReference>
<comment type="caution">
    <text evidence="3">The sequence shown here is derived from an EMBL/GenBank/DDBJ whole genome shotgun (WGS) entry which is preliminary data.</text>
</comment>
<dbReference type="PROSITE" id="PS00409">
    <property type="entry name" value="PROKAR_NTER_METHYL"/>
    <property type="match status" value="1"/>
</dbReference>
<evidence type="ECO:0000313" key="4">
    <source>
        <dbReference type="Proteomes" id="UP001272242"/>
    </source>
</evidence>
<dbReference type="Pfam" id="PF07596">
    <property type="entry name" value="SBP_bac_10"/>
    <property type="match status" value="1"/>
</dbReference>
<dbReference type="InterPro" id="IPR045584">
    <property type="entry name" value="Pilin-like"/>
</dbReference>
<dbReference type="EMBL" id="JAXBLV010000189">
    <property type="protein sequence ID" value="MDY3561227.1"/>
    <property type="molecule type" value="Genomic_DNA"/>
</dbReference>
<feature type="domain" description="DUF1559" evidence="2">
    <location>
        <begin position="37"/>
        <end position="312"/>
    </location>
</feature>
<evidence type="ECO:0000259" key="2">
    <source>
        <dbReference type="Pfam" id="PF07596"/>
    </source>
</evidence>
<dbReference type="SUPFAM" id="SSF54523">
    <property type="entry name" value="Pili subunits"/>
    <property type="match status" value="1"/>
</dbReference>
<organism evidence="3 4">
    <name type="scientific">Gemmata algarum</name>
    <dbReference type="NCBI Taxonomy" id="2975278"/>
    <lineage>
        <taxon>Bacteria</taxon>
        <taxon>Pseudomonadati</taxon>
        <taxon>Planctomycetota</taxon>
        <taxon>Planctomycetia</taxon>
        <taxon>Gemmatales</taxon>
        <taxon>Gemmataceae</taxon>
        <taxon>Gemmata</taxon>
    </lineage>
</organism>
<keyword evidence="4" id="KW-1185">Reference proteome</keyword>
<dbReference type="InterPro" id="IPR011453">
    <property type="entry name" value="DUF1559"/>
</dbReference>
<accession>A0ABU5F3A5</accession>
<dbReference type="NCBIfam" id="TIGR04294">
    <property type="entry name" value="pre_pil_HX9DG"/>
    <property type="match status" value="1"/>
</dbReference>
<dbReference type="InterPro" id="IPR027558">
    <property type="entry name" value="Pre_pil_HX9DG_C"/>
</dbReference>
<evidence type="ECO:0000256" key="1">
    <source>
        <dbReference type="SAM" id="Phobius"/>
    </source>
</evidence>
<evidence type="ECO:0000313" key="3">
    <source>
        <dbReference type="EMBL" id="MDY3561227.1"/>
    </source>
</evidence>
<proteinExistence type="predicted"/>